<organism evidence="2 3">
    <name type="scientific">Dactylosporangium salmoneum</name>
    <dbReference type="NCBI Taxonomy" id="53361"/>
    <lineage>
        <taxon>Bacteria</taxon>
        <taxon>Bacillati</taxon>
        <taxon>Actinomycetota</taxon>
        <taxon>Actinomycetes</taxon>
        <taxon>Micromonosporales</taxon>
        <taxon>Micromonosporaceae</taxon>
        <taxon>Dactylosporangium</taxon>
    </lineage>
</organism>
<evidence type="ECO:0000256" key="1">
    <source>
        <dbReference type="SAM" id="SignalP"/>
    </source>
</evidence>
<dbReference type="RefSeq" id="WP_344618718.1">
    <property type="nucleotide sequence ID" value="NZ_BAAARV010000088.1"/>
</dbReference>
<gene>
    <name evidence="2" type="ORF">GCM10010170_089110</name>
</gene>
<protein>
    <submittedName>
        <fullName evidence="2">Uncharacterized protein</fullName>
    </submittedName>
</protein>
<feature type="chain" id="PRO_5046577612" evidence="1">
    <location>
        <begin position="28"/>
        <end position="200"/>
    </location>
</feature>
<feature type="signal peptide" evidence="1">
    <location>
        <begin position="1"/>
        <end position="27"/>
    </location>
</feature>
<dbReference type="EMBL" id="BAAARV010000088">
    <property type="protein sequence ID" value="GAA2381373.1"/>
    <property type="molecule type" value="Genomic_DNA"/>
</dbReference>
<keyword evidence="3" id="KW-1185">Reference proteome</keyword>
<reference evidence="3" key="1">
    <citation type="journal article" date="2019" name="Int. J. Syst. Evol. Microbiol.">
        <title>The Global Catalogue of Microorganisms (GCM) 10K type strain sequencing project: providing services to taxonomists for standard genome sequencing and annotation.</title>
        <authorList>
            <consortium name="The Broad Institute Genomics Platform"/>
            <consortium name="The Broad Institute Genome Sequencing Center for Infectious Disease"/>
            <person name="Wu L."/>
            <person name="Ma J."/>
        </authorList>
    </citation>
    <scope>NUCLEOTIDE SEQUENCE [LARGE SCALE GENOMIC DNA]</scope>
    <source>
        <strain evidence="3">JCM 3272</strain>
    </source>
</reference>
<name>A0ABP5UIB3_9ACTN</name>
<accession>A0ABP5UIB3</accession>
<evidence type="ECO:0000313" key="2">
    <source>
        <dbReference type="EMBL" id="GAA2381373.1"/>
    </source>
</evidence>
<evidence type="ECO:0000313" key="3">
    <source>
        <dbReference type="Proteomes" id="UP001501444"/>
    </source>
</evidence>
<proteinExistence type="predicted"/>
<dbReference type="Proteomes" id="UP001501444">
    <property type="component" value="Unassembled WGS sequence"/>
</dbReference>
<sequence>MNRLARTAVTLVAALAATLVAAAPAGAAPSTGPGLDAARTAVVNRIDKRLDALKRFEATANGAGQLQAAHRTTLTNLIAEQRSGLSALKTKVQAETTAAALKADAQSMVYDYRVFILTGPKVRLTVAVDTELAVVARMKAEPGADAAKLDAIAASLQGKADTLLAVQPGPDGDAIRAQVAAVRTVAKTAHTDLKSLRKKK</sequence>
<comment type="caution">
    <text evidence="2">The sequence shown here is derived from an EMBL/GenBank/DDBJ whole genome shotgun (WGS) entry which is preliminary data.</text>
</comment>
<keyword evidence="1" id="KW-0732">Signal</keyword>